<gene>
    <name evidence="13" type="primary">LOC108679303</name>
</gene>
<dbReference type="PANTHER" id="PTHR46061:SF3">
    <property type="entry name" value="THYROTROPIN-RELEASING HORMONE RECEPTOR"/>
    <property type="match status" value="1"/>
</dbReference>
<feature type="domain" description="G-protein coupled receptors family 1 profile" evidence="11">
    <location>
        <begin position="115"/>
        <end position="364"/>
    </location>
</feature>
<evidence type="ECO:0000256" key="7">
    <source>
        <dbReference type="ARBA" id="ARBA00023136"/>
    </source>
</evidence>
<keyword evidence="9" id="KW-0297">G-protein coupled receptor</keyword>
<organism evidence="12 13">
    <name type="scientific">Hyalella azteca</name>
    <name type="common">Amphipod</name>
    <dbReference type="NCBI Taxonomy" id="294128"/>
    <lineage>
        <taxon>Eukaryota</taxon>
        <taxon>Metazoa</taxon>
        <taxon>Ecdysozoa</taxon>
        <taxon>Arthropoda</taxon>
        <taxon>Crustacea</taxon>
        <taxon>Multicrustacea</taxon>
        <taxon>Malacostraca</taxon>
        <taxon>Eumalacostraca</taxon>
        <taxon>Peracarida</taxon>
        <taxon>Amphipoda</taxon>
        <taxon>Senticaudata</taxon>
        <taxon>Talitrida</taxon>
        <taxon>Talitroidea</taxon>
        <taxon>Hyalellidae</taxon>
        <taxon>Hyalella</taxon>
    </lineage>
</organism>
<dbReference type="Proteomes" id="UP000694843">
    <property type="component" value="Unplaced"/>
</dbReference>
<evidence type="ECO:0000256" key="10">
    <source>
        <dbReference type="SAM" id="Phobius"/>
    </source>
</evidence>
<accession>A0A8B7PBL5</accession>
<keyword evidence="9" id="KW-0807">Transducer</keyword>
<keyword evidence="9 13" id="KW-0675">Receptor</keyword>
<dbReference type="PROSITE" id="PS00237">
    <property type="entry name" value="G_PROTEIN_RECEP_F1_1"/>
    <property type="match status" value="1"/>
</dbReference>
<dbReference type="KEGG" id="hazt:108679303"/>
<evidence type="ECO:0000256" key="6">
    <source>
        <dbReference type="ARBA" id="ARBA00022989"/>
    </source>
</evidence>
<feature type="transmembrane region" description="Helical" evidence="10">
    <location>
        <begin position="158"/>
        <end position="179"/>
    </location>
</feature>
<dbReference type="RefSeq" id="XP_018023390.1">
    <property type="nucleotide sequence ID" value="XM_018167901.2"/>
</dbReference>
<dbReference type="PROSITE" id="PS50262">
    <property type="entry name" value="G_PROTEIN_RECEP_F1_2"/>
    <property type="match status" value="1"/>
</dbReference>
<dbReference type="GeneID" id="108679303"/>
<sequence length="364" mass="41253">MLDTSKVSILDQNCSVVLHAEYGPGNNDWQNTTFNESSVLDYADELPSINCTNFEHWKTDNSCNITDQLCICTRQLYMHACIALYQTQYIEYYTLLYRVIGTLFQGVILAIGVLGNVLVVIVVTRNKNMSSPTNCYLVSLAVADCIVLLAAVPQEILGYYLVLGQWIHGQVGCACLVFLQHLGINASSLSLTAFTIERYIAICHPMKAQSMCTVERAKRITRVVWLFAVCYCGPWLFLTEVVSFDPELKFEAQECTYKLSRDQYLYYYFLDLIVFYVVPLLLSCVVYTLIARILFKSSIRGKTHQTSIETHTIDQKRPNAARIQVDSSSTLKILALCSDLDINLAPSRITDKVLPMLFMEQVER</sequence>
<proteinExistence type="inferred from homology"/>
<evidence type="ECO:0000256" key="8">
    <source>
        <dbReference type="ARBA" id="ARBA00032251"/>
    </source>
</evidence>
<feature type="transmembrane region" description="Helical" evidence="10">
    <location>
        <begin position="135"/>
        <end position="152"/>
    </location>
</feature>
<evidence type="ECO:0000256" key="2">
    <source>
        <dbReference type="ARBA" id="ARBA00004370"/>
    </source>
</evidence>
<name>A0A8B7PBL5_HYAAZ</name>
<dbReference type="Gene3D" id="1.20.1070.10">
    <property type="entry name" value="Rhodopsin 7-helix transmembrane proteins"/>
    <property type="match status" value="1"/>
</dbReference>
<evidence type="ECO:0000256" key="3">
    <source>
        <dbReference type="ARBA" id="ARBA00010663"/>
    </source>
</evidence>
<protein>
    <recommendedName>
        <fullName evidence="4">Thyrotropin-releasing hormone receptor</fullName>
    </recommendedName>
    <alternativeName>
        <fullName evidence="8">Thyroliberin receptor</fullName>
    </alternativeName>
</protein>
<feature type="transmembrane region" description="Helical" evidence="10">
    <location>
        <begin position="264"/>
        <end position="290"/>
    </location>
</feature>
<dbReference type="PRINTS" id="PR00751">
    <property type="entry name" value="THYROLIBRINR"/>
</dbReference>
<comment type="subcellular location">
    <subcellularLocation>
        <location evidence="2">Membrane</location>
    </subcellularLocation>
</comment>
<comment type="function">
    <text evidence="1">Receptor for thyrotropin-releasing hormone (TRH). Upon ligand binding, this G-protein-coupled receptor triggers activation of the phosphatidylinositol (IP3)-calcium-protein kinase C (PKC) pathway.</text>
</comment>
<dbReference type="OMA" id="HACIALY"/>
<keyword evidence="6 10" id="KW-1133">Transmembrane helix</keyword>
<reference evidence="13" key="1">
    <citation type="submission" date="2025-08" db="UniProtKB">
        <authorList>
            <consortium name="RefSeq"/>
        </authorList>
    </citation>
    <scope>IDENTIFICATION</scope>
    <source>
        <tissue evidence="13">Whole organism</tissue>
    </source>
</reference>
<evidence type="ECO:0000313" key="12">
    <source>
        <dbReference type="Proteomes" id="UP000694843"/>
    </source>
</evidence>
<dbReference type="PANTHER" id="PTHR46061">
    <property type="entry name" value="THYROTROPIN-RELEASING HORMONE RECEPTOR"/>
    <property type="match status" value="1"/>
</dbReference>
<dbReference type="OrthoDB" id="5987936at2759"/>
<dbReference type="GO" id="GO:0016020">
    <property type="term" value="C:membrane"/>
    <property type="evidence" value="ECO:0007669"/>
    <property type="project" value="UniProtKB-SubCell"/>
</dbReference>
<evidence type="ECO:0000256" key="1">
    <source>
        <dbReference type="ARBA" id="ARBA00004100"/>
    </source>
</evidence>
<dbReference type="Pfam" id="PF00001">
    <property type="entry name" value="7tm_1"/>
    <property type="match status" value="1"/>
</dbReference>
<dbReference type="AlphaFoldDB" id="A0A8B7PBL5"/>
<evidence type="ECO:0000256" key="5">
    <source>
        <dbReference type="ARBA" id="ARBA00022692"/>
    </source>
</evidence>
<feature type="transmembrane region" description="Helical" evidence="10">
    <location>
        <begin position="223"/>
        <end position="244"/>
    </location>
</feature>
<dbReference type="InterPro" id="IPR002120">
    <property type="entry name" value="TRH_rcpt_1"/>
</dbReference>
<evidence type="ECO:0000256" key="9">
    <source>
        <dbReference type="RuleBase" id="RU000688"/>
    </source>
</evidence>
<feature type="transmembrane region" description="Helical" evidence="10">
    <location>
        <begin position="103"/>
        <end position="123"/>
    </location>
</feature>
<dbReference type="GO" id="GO:0004997">
    <property type="term" value="F:thyrotropin-releasing hormone receptor activity"/>
    <property type="evidence" value="ECO:0007669"/>
    <property type="project" value="InterPro"/>
</dbReference>
<evidence type="ECO:0000259" key="11">
    <source>
        <dbReference type="PROSITE" id="PS50262"/>
    </source>
</evidence>
<keyword evidence="5 9" id="KW-0812">Transmembrane</keyword>
<comment type="similarity">
    <text evidence="3 9">Belongs to the G-protein coupled receptor 1 family.</text>
</comment>
<keyword evidence="12" id="KW-1185">Reference proteome</keyword>
<dbReference type="InterPro" id="IPR017452">
    <property type="entry name" value="GPCR_Rhodpsn_7TM"/>
</dbReference>
<dbReference type="PRINTS" id="PR00237">
    <property type="entry name" value="GPCRRHODOPSN"/>
</dbReference>
<dbReference type="InterPro" id="IPR000276">
    <property type="entry name" value="GPCR_Rhodpsn"/>
</dbReference>
<evidence type="ECO:0000313" key="13">
    <source>
        <dbReference type="RefSeq" id="XP_018023390.1"/>
    </source>
</evidence>
<dbReference type="SUPFAM" id="SSF81321">
    <property type="entry name" value="Family A G protein-coupled receptor-like"/>
    <property type="match status" value="1"/>
</dbReference>
<keyword evidence="7 10" id="KW-0472">Membrane</keyword>
<dbReference type="PRINTS" id="PR01846">
    <property type="entry name" value="TRHRFAMILY"/>
</dbReference>
<evidence type="ECO:0000256" key="4">
    <source>
        <dbReference type="ARBA" id="ARBA00018873"/>
    </source>
</evidence>